<proteinExistence type="predicted"/>
<comment type="caution">
    <text evidence="2">The sequence shown here is derived from an EMBL/GenBank/DDBJ whole genome shotgun (WGS) entry which is preliminary data.</text>
</comment>
<reference evidence="2" key="1">
    <citation type="submission" date="2018-08" db="EMBL/GenBank/DDBJ databases">
        <title>Draft genome sequence of azole-resistant Aspergillus thermomutatus (Neosartorya pseudofischeri) strain HMR AF 39, isolated from a human nasal aspirate.</title>
        <authorList>
            <person name="Parent-Michaud M."/>
            <person name="Dufresne P.J."/>
            <person name="Fournier E."/>
            <person name="Martineau C."/>
            <person name="Moreira S."/>
            <person name="Perkins V."/>
            <person name="De Repentigny L."/>
            <person name="Dufresne S.F."/>
        </authorList>
    </citation>
    <scope>NUCLEOTIDE SEQUENCE [LARGE SCALE GENOMIC DNA]</scope>
    <source>
        <strain evidence="2">HMR AF 39</strain>
    </source>
</reference>
<evidence type="ECO:0000256" key="1">
    <source>
        <dbReference type="SAM" id="MobiDB-lite"/>
    </source>
</evidence>
<feature type="region of interest" description="Disordered" evidence="1">
    <location>
        <begin position="269"/>
        <end position="294"/>
    </location>
</feature>
<keyword evidence="3" id="KW-1185">Reference proteome</keyword>
<dbReference type="Proteomes" id="UP000215305">
    <property type="component" value="Unassembled WGS sequence"/>
</dbReference>
<dbReference type="VEuPathDB" id="FungiDB:CDV56_109134"/>
<name>A0A397I3G3_ASPTH</name>
<feature type="compositionally biased region" description="Low complexity" evidence="1">
    <location>
        <begin position="116"/>
        <end position="132"/>
    </location>
</feature>
<protein>
    <submittedName>
        <fullName evidence="2">Uncharacterized protein</fullName>
    </submittedName>
</protein>
<dbReference type="OrthoDB" id="4779541at2759"/>
<feature type="region of interest" description="Disordered" evidence="1">
    <location>
        <begin position="1"/>
        <end position="233"/>
    </location>
</feature>
<dbReference type="STRING" id="41047.A0A397I3G3"/>
<dbReference type="PANTHER" id="PTHR39606:SF1">
    <property type="entry name" value="CELL SURFACE PROTEIN"/>
    <property type="match status" value="1"/>
</dbReference>
<evidence type="ECO:0000313" key="2">
    <source>
        <dbReference type="EMBL" id="RHZ67944.1"/>
    </source>
</evidence>
<organism evidence="2 3">
    <name type="scientific">Aspergillus thermomutatus</name>
    <name type="common">Neosartorya pseudofischeri</name>
    <dbReference type="NCBI Taxonomy" id="41047"/>
    <lineage>
        <taxon>Eukaryota</taxon>
        <taxon>Fungi</taxon>
        <taxon>Dikarya</taxon>
        <taxon>Ascomycota</taxon>
        <taxon>Pezizomycotina</taxon>
        <taxon>Eurotiomycetes</taxon>
        <taxon>Eurotiomycetidae</taxon>
        <taxon>Eurotiales</taxon>
        <taxon>Aspergillaceae</taxon>
        <taxon>Aspergillus</taxon>
        <taxon>Aspergillus subgen. Fumigati</taxon>
    </lineage>
</organism>
<dbReference type="EMBL" id="NKHU02000004">
    <property type="protein sequence ID" value="RHZ67944.1"/>
    <property type="molecule type" value="Genomic_DNA"/>
</dbReference>
<dbReference type="AlphaFoldDB" id="A0A397I3G3"/>
<feature type="compositionally biased region" description="Polar residues" evidence="1">
    <location>
        <begin position="1"/>
        <end position="43"/>
    </location>
</feature>
<sequence length="294" mass="29953">MSTTQAPYQSSTFGGYQDPNSTTPTGTNVNTAASTGDPSTGPASKSAGPHDSNVANTLDPRVDSDMNNRAQYAPGMAASGNVHPGATQSYDNPNSTNAGPHGSSVMNKLDPRVDSQTGNTTTKTTNQTGTGTSRNPTDTSGAGARVTRGSSTTSVGAPGTEDNRSRYDPNVSGYNPATGSGYATTGGVGHQPVPGSSSYDKQDYRAEYAPSTTKKEYTADGQSRSAAKGEEIGRGVRSAIAGIHGAGESLRGALNAAVDKAFGHEEGAAKNEAIANKGEQEIQSGTLAGQRETR</sequence>
<feature type="compositionally biased region" description="Polar residues" evidence="1">
    <location>
        <begin position="86"/>
        <end position="98"/>
    </location>
</feature>
<dbReference type="PANTHER" id="PTHR39606">
    <property type="entry name" value="SURFACE PROTEIN, PUTATIVE-RELATED"/>
    <property type="match status" value="1"/>
</dbReference>
<feature type="compositionally biased region" description="Polar residues" evidence="1">
    <location>
        <begin position="172"/>
        <end position="183"/>
    </location>
</feature>
<dbReference type="RefSeq" id="XP_026618855.1">
    <property type="nucleotide sequence ID" value="XM_026762753.1"/>
</dbReference>
<dbReference type="GeneID" id="38131108"/>
<accession>A0A397I3G3</accession>
<gene>
    <name evidence="2" type="ORF">CDV56_109134</name>
</gene>
<evidence type="ECO:0000313" key="3">
    <source>
        <dbReference type="Proteomes" id="UP000215305"/>
    </source>
</evidence>